<dbReference type="SUPFAM" id="SSF103088">
    <property type="entry name" value="OmpA-like"/>
    <property type="match status" value="1"/>
</dbReference>
<dbReference type="Proteomes" id="UP000298179">
    <property type="component" value="Unassembled WGS sequence"/>
</dbReference>
<dbReference type="PANTHER" id="PTHR30329:SF21">
    <property type="entry name" value="LIPOPROTEIN YIAD-RELATED"/>
    <property type="match status" value="1"/>
</dbReference>
<evidence type="ECO:0000256" key="1">
    <source>
        <dbReference type="ARBA" id="ARBA00004442"/>
    </source>
</evidence>
<evidence type="ECO:0000313" key="7">
    <source>
        <dbReference type="Proteomes" id="UP000298179"/>
    </source>
</evidence>
<evidence type="ECO:0000313" key="6">
    <source>
        <dbReference type="EMBL" id="TFF22893.1"/>
    </source>
</evidence>
<dbReference type="InterPro" id="IPR050330">
    <property type="entry name" value="Bact_OuterMem_StrucFunc"/>
</dbReference>
<dbReference type="GO" id="GO:0009279">
    <property type="term" value="C:cell outer membrane"/>
    <property type="evidence" value="ECO:0007669"/>
    <property type="project" value="UniProtKB-SubCell"/>
</dbReference>
<evidence type="ECO:0000256" key="3">
    <source>
        <dbReference type="ARBA" id="ARBA00023237"/>
    </source>
</evidence>
<dbReference type="EMBL" id="SOZD01000003">
    <property type="protein sequence ID" value="TFF22893.1"/>
    <property type="molecule type" value="Genomic_DNA"/>
</dbReference>
<protein>
    <submittedName>
        <fullName evidence="6">OmpA family protein</fullName>
    </submittedName>
</protein>
<comment type="caution">
    <text evidence="6">The sequence shown here is derived from an EMBL/GenBank/DDBJ whole genome shotgun (WGS) entry which is preliminary data.</text>
</comment>
<evidence type="ECO:0000256" key="4">
    <source>
        <dbReference type="PROSITE-ProRule" id="PRU00473"/>
    </source>
</evidence>
<comment type="subcellular location">
    <subcellularLocation>
        <location evidence="1">Cell outer membrane</location>
    </subcellularLocation>
</comment>
<proteinExistence type="predicted"/>
<reference evidence="6 7" key="1">
    <citation type="submission" date="2019-03" db="EMBL/GenBank/DDBJ databases">
        <title>Jiella endophytica sp. nov., a novel endophytic bacterium isolated from root of Ficus microcarpa Linn. f.</title>
        <authorList>
            <person name="Tuo L."/>
        </authorList>
    </citation>
    <scope>NUCLEOTIDE SEQUENCE [LARGE SCALE GENOMIC DNA]</scope>
    <source>
        <strain evidence="6 7">CBS5Q-3</strain>
    </source>
</reference>
<evidence type="ECO:0000256" key="2">
    <source>
        <dbReference type="ARBA" id="ARBA00023136"/>
    </source>
</evidence>
<gene>
    <name evidence="6" type="ORF">E3C22_10575</name>
</gene>
<organism evidence="6 7">
    <name type="scientific">Jiella endophytica</name>
    <dbReference type="NCBI Taxonomy" id="2558362"/>
    <lineage>
        <taxon>Bacteria</taxon>
        <taxon>Pseudomonadati</taxon>
        <taxon>Pseudomonadota</taxon>
        <taxon>Alphaproteobacteria</taxon>
        <taxon>Hyphomicrobiales</taxon>
        <taxon>Aurantimonadaceae</taxon>
        <taxon>Jiella</taxon>
    </lineage>
</organism>
<keyword evidence="2 4" id="KW-0472">Membrane</keyword>
<evidence type="ECO:0000259" key="5">
    <source>
        <dbReference type="PROSITE" id="PS51123"/>
    </source>
</evidence>
<feature type="domain" description="OmpA-like" evidence="5">
    <location>
        <begin position="137"/>
        <end position="253"/>
    </location>
</feature>
<sequence>MSVMARTERADAAFLGSVRDRRLRGAAARLAAPLRAAGMALVFVVSGASAGLAGSSEQLKAVDLDEYLGQSPSLGDCLAGKAEGCGGKAAEAARTFSRSELCDLKIADGEACEPTLGKSRSMRAGERSRLLIVEEDDSEPLPSIDVEILFASDSADPLPASGGELQALAEAVADPRFSGDRFVVIGHTDAAGSDAYNQALSTRRAAAVRDRLVDLSGEGEERFIVAGRGESDLKNGVDPLAAENRRVQIVLLK</sequence>
<dbReference type="Gene3D" id="3.30.1330.60">
    <property type="entry name" value="OmpA-like domain"/>
    <property type="match status" value="1"/>
</dbReference>
<dbReference type="Pfam" id="PF00691">
    <property type="entry name" value="OmpA"/>
    <property type="match status" value="1"/>
</dbReference>
<keyword evidence="7" id="KW-1185">Reference proteome</keyword>
<dbReference type="CDD" id="cd07185">
    <property type="entry name" value="OmpA_C-like"/>
    <property type="match status" value="1"/>
</dbReference>
<dbReference type="InterPro" id="IPR006664">
    <property type="entry name" value="OMP_bac"/>
</dbReference>
<accession>A0A4Y8RL75</accession>
<keyword evidence="3" id="KW-0998">Cell outer membrane</keyword>
<dbReference type="PRINTS" id="PR01021">
    <property type="entry name" value="OMPADOMAIN"/>
</dbReference>
<dbReference type="AlphaFoldDB" id="A0A4Y8RL75"/>
<dbReference type="InterPro" id="IPR036737">
    <property type="entry name" value="OmpA-like_sf"/>
</dbReference>
<name>A0A4Y8RL75_9HYPH</name>
<dbReference type="InterPro" id="IPR006665">
    <property type="entry name" value="OmpA-like"/>
</dbReference>
<dbReference type="PROSITE" id="PS51123">
    <property type="entry name" value="OMPA_2"/>
    <property type="match status" value="1"/>
</dbReference>
<dbReference type="PANTHER" id="PTHR30329">
    <property type="entry name" value="STATOR ELEMENT OF FLAGELLAR MOTOR COMPLEX"/>
    <property type="match status" value="1"/>
</dbReference>
<dbReference type="OrthoDB" id="9814546at2"/>